<dbReference type="Proteomes" id="UP000015453">
    <property type="component" value="Unassembled WGS sequence"/>
</dbReference>
<evidence type="ECO:0000313" key="6">
    <source>
        <dbReference type="EMBL" id="EPS59761.1"/>
    </source>
</evidence>
<evidence type="ECO:0000256" key="2">
    <source>
        <dbReference type="ARBA" id="ARBA00022801"/>
    </source>
</evidence>
<comment type="similarity">
    <text evidence="1 4">Belongs to the glycosyl hydrolase 1 family.</text>
</comment>
<dbReference type="PROSITE" id="PS00653">
    <property type="entry name" value="GLYCOSYL_HYDROL_F1_2"/>
    <property type="match status" value="1"/>
</dbReference>
<keyword evidence="7" id="KW-1185">Reference proteome</keyword>
<dbReference type="AlphaFoldDB" id="S8C5Q8"/>
<feature type="chain" id="PRO_5004561903" description="Beta-glucosidase" evidence="5">
    <location>
        <begin position="21"/>
        <end position="500"/>
    </location>
</feature>
<keyword evidence="5" id="KW-0732">Signal</keyword>
<reference evidence="6 7" key="1">
    <citation type="journal article" date="2013" name="BMC Genomics">
        <title>The miniature genome of a carnivorous plant Genlisea aurea contains a low number of genes and short non-coding sequences.</title>
        <authorList>
            <person name="Leushkin E.V."/>
            <person name="Sutormin R.A."/>
            <person name="Nabieva E.R."/>
            <person name="Penin A.A."/>
            <person name="Kondrashov A.S."/>
            <person name="Logacheva M.D."/>
        </authorList>
    </citation>
    <scope>NUCLEOTIDE SEQUENCE [LARGE SCALE GENOMIC DNA]</scope>
</reference>
<dbReference type="PANTHER" id="PTHR10353">
    <property type="entry name" value="GLYCOSYL HYDROLASE"/>
    <property type="match status" value="1"/>
</dbReference>
<evidence type="ECO:0000256" key="4">
    <source>
        <dbReference type="RuleBase" id="RU003690"/>
    </source>
</evidence>
<sequence>MTTKSVFLFAITFLVIGSHAQNMSRSDFPQGFVFGTASSAYQYEGAVKEDGRGQTIWDKFAHTFGKIIDFSDADVASDQYHLYPSDVQLMKDMGMDAYRFSIAWPRIYPNGSGEINLAGIQHYNNLINALIANGIEPYVTLYHWDLPQALEDRYKGWLSQEIITDFTRYAETCFREFGDRVKNWITFNEPHTVAVQGYDVGLHAPNRCSILLRAFCRAGNSATEPYVVGHHQLLAHAAAAGLYKATYQAEQGGRIGISLDSFWYESATNSTDDIQAAQRAIDFNLGWFLEPLIVGDYPKTMRDRVGDRLPRFSEADSLRIRGSFDFIGINHYTTWFARDNRTNMGQIFLNDSIADSGAVTLPFRNGKGISAERANSIWLYIVPHGIRSLMNYIKEKYGNPPVIITENGMDDGNSPFVPLKRKLEDVKRINYHRDYLGNLSAAIREDGCDVKGYFVWSLLDNWEWAAGYTSRFGLYYVDYNDARKRHPKASVHWFANLLAS</sequence>
<dbReference type="PANTHER" id="PTHR10353:SF302">
    <property type="entry name" value="BETA-GLUCOSIDASE 40"/>
    <property type="match status" value="1"/>
</dbReference>
<dbReference type="InterPro" id="IPR001360">
    <property type="entry name" value="Glyco_hydro_1"/>
</dbReference>
<evidence type="ECO:0000313" key="7">
    <source>
        <dbReference type="Proteomes" id="UP000015453"/>
    </source>
</evidence>
<dbReference type="PRINTS" id="PR00131">
    <property type="entry name" value="GLHYDRLASE1"/>
</dbReference>
<proteinExistence type="inferred from homology"/>
<comment type="caution">
    <text evidence="6">The sequence shown here is derived from an EMBL/GenBank/DDBJ whole genome shotgun (WGS) entry which is preliminary data.</text>
</comment>
<feature type="signal peptide" evidence="5">
    <location>
        <begin position="1"/>
        <end position="20"/>
    </location>
</feature>
<dbReference type="FunFam" id="3.20.20.80:FF:000020">
    <property type="entry name" value="Beta-glucosidase 12"/>
    <property type="match status" value="1"/>
</dbReference>
<keyword evidence="2" id="KW-0378">Hydrolase</keyword>
<dbReference type="InterPro" id="IPR017853">
    <property type="entry name" value="GH"/>
</dbReference>
<name>S8C5Q8_9LAMI</name>
<organism evidence="6 7">
    <name type="scientific">Genlisea aurea</name>
    <dbReference type="NCBI Taxonomy" id="192259"/>
    <lineage>
        <taxon>Eukaryota</taxon>
        <taxon>Viridiplantae</taxon>
        <taxon>Streptophyta</taxon>
        <taxon>Embryophyta</taxon>
        <taxon>Tracheophyta</taxon>
        <taxon>Spermatophyta</taxon>
        <taxon>Magnoliopsida</taxon>
        <taxon>eudicotyledons</taxon>
        <taxon>Gunneridae</taxon>
        <taxon>Pentapetalae</taxon>
        <taxon>asterids</taxon>
        <taxon>lamiids</taxon>
        <taxon>Lamiales</taxon>
        <taxon>Lentibulariaceae</taxon>
        <taxon>Genlisea</taxon>
    </lineage>
</organism>
<evidence type="ECO:0000256" key="1">
    <source>
        <dbReference type="ARBA" id="ARBA00010838"/>
    </source>
</evidence>
<evidence type="ECO:0008006" key="8">
    <source>
        <dbReference type="Google" id="ProtNLM"/>
    </source>
</evidence>
<evidence type="ECO:0000256" key="3">
    <source>
        <dbReference type="ARBA" id="ARBA00023295"/>
    </source>
</evidence>
<dbReference type="EMBL" id="AUSU01008099">
    <property type="protein sequence ID" value="EPS59761.1"/>
    <property type="molecule type" value="Genomic_DNA"/>
</dbReference>
<keyword evidence="3" id="KW-0326">Glycosidase</keyword>
<dbReference type="GO" id="GO:0008422">
    <property type="term" value="F:beta-glucosidase activity"/>
    <property type="evidence" value="ECO:0007669"/>
    <property type="project" value="TreeGrafter"/>
</dbReference>
<dbReference type="Gene3D" id="3.20.20.80">
    <property type="entry name" value="Glycosidases"/>
    <property type="match status" value="1"/>
</dbReference>
<dbReference type="InterPro" id="IPR033132">
    <property type="entry name" value="GH_1_N_CS"/>
</dbReference>
<dbReference type="SUPFAM" id="SSF51445">
    <property type="entry name" value="(Trans)glycosidases"/>
    <property type="match status" value="1"/>
</dbReference>
<gene>
    <name evidence="6" type="ORF">M569_15044</name>
</gene>
<protein>
    <recommendedName>
        <fullName evidence="8">Beta-glucosidase</fullName>
    </recommendedName>
</protein>
<dbReference type="OrthoDB" id="65569at2759"/>
<accession>S8C5Q8</accession>
<dbReference type="Pfam" id="PF00232">
    <property type="entry name" value="Glyco_hydro_1"/>
    <property type="match status" value="1"/>
</dbReference>
<evidence type="ECO:0000256" key="5">
    <source>
        <dbReference type="SAM" id="SignalP"/>
    </source>
</evidence>
<dbReference type="GO" id="GO:0005975">
    <property type="term" value="P:carbohydrate metabolic process"/>
    <property type="evidence" value="ECO:0007669"/>
    <property type="project" value="InterPro"/>
</dbReference>